<proteinExistence type="predicted"/>
<evidence type="ECO:0008006" key="3">
    <source>
        <dbReference type="Google" id="ProtNLM"/>
    </source>
</evidence>
<dbReference type="InterPro" id="IPR002347">
    <property type="entry name" value="SDR_fam"/>
</dbReference>
<dbReference type="NCBIfam" id="NF006159">
    <property type="entry name" value="PRK08303.1"/>
    <property type="match status" value="1"/>
</dbReference>
<dbReference type="InterPro" id="IPR036291">
    <property type="entry name" value="NAD(P)-bd_dom_sf"/>
</dbReference>
<gene>
    <name evidence="2" type="ORF">SHKM778_52920</name>
</gene>
<dbReference type="PANTHER" id="PTHR44147">
    <property type="entry name" value="DEHYDROGENASE/REDUCTASE SDR FAMILY MEMBER 1"/>
    <property type="match status" value="1"/>
</dbReference>
<protein>
    <recommendedName>
        <fullName evidence="3">SDR family oxidoreductase</fullName>
    </recommendedName>
</protein>
<dbReference type="Gene3D" id="3.40.50.720">
    <property type="entry name" value="NAD(P)-binding Rossmann-like Domain"/>
    <property type="match status" value="2"/>
</dbReference>
<organism evidence="2">
    <name type="scientific">Streptomyces haneummycinicus</name>
    <dbReference type="NCBI Taxonomy" id="3074435"/>
    <lineage>
        <taxon>Bacteria</taxon>
        <taxon>Bacillati</taxon>
        <taxon>Actinomycetota</taxon>
        <taxon>Actinomycetes</taxon>
        <taxon>Kitasatosporales</taxon>
        <taxon>Streptomycetaceae</taxon>
        <taxon>Streptomyces</taxon>
    </lineage>
</organism>
<dbReference type="PRINTS" id="PR00081">
    <property type="entry name" value="GDHRDH"/>
</dbReference>
<reference evidence="2" key="1">
    <citation type="submission" date="2024-06" db="EMBL/GenBank/DDBJ databases">
        <authorList>
            <consortium name="consrtm"/>
            <person name="Uemura M."/>
            <person name="Terahara T."/>
        </authorList>
    </citation>
    <scope>NUCLEOTIDE SEQUENCE</scope>
    <source>
        <strain evidence="2">KM77-8</strain>
    </source>
</reference>
<evidence type="ECO:0000256" key="1">
    <source>
        <dbReference type="SAM" id="MobiDB-lite"/>
    </source>
</evidence>
<accession>A0AAT9HN68</accession>
<feature type="compositionally biased region" description="Low complexity" evidence="1">
    <location>
        <begin position="263"/>
        <end position="286"/>
    </location>
</feature>
<dbReference type="PANTHER" id="PTHR44147:SF2">
    <property type="entry name" value="DEHYDROGENASE_REDUCTASE SDR FAMILY MEMBER 1"/>
    <property type="match status" value="1"/>
</dbReference>
<sequence length="460" mass="48533">MSEQLKGRVALVAGATRGAGRGIAVELGAAGATVYVTGRTTRERRSEYDRPETIEDTADLVTEAGGQGIAVPTDHLEPAQVKALVDRIAAEQGRLDVLVNDIWGGETLFDWDAPVWEHDLDKGLRLLRLAVETHAITSHHALPLLLRHPGGLVVEVTDGTADYNRDHYRVSFFYDLAKSSVLRMAFALGHELGPRGAAAVALTPGWMRSEIMLDHFGVREDNWRDALGTVPHFAISETPRYVGRAVTALAADPDVARFNGTSLSSGGLAGSTASPTSTAAAPTPGAISSRFRTRAGRRTSPATADPCRGGRPGGYLHPMTTDTRRFAGYGVLITGAARGIGAATAARFAEEGPRPGDRRGPRRGTPGGVGAAGPGAHGGALRLRRDRPSLRRGAVARAVDAFGSLDVLVNNAAHCTPDAPRFEDEPDDEWSADLGVTLTGAYRCCRAALRTSPPPAGARS</sequence>
<dbReference type="EMBL" id="AP035768">
    <property type="protein sequence ID" value="BFO18904.1"/>
    <property type="molecule type" value="Genomic_DNA"/>
</dbReference>
<dbReference type="CDD" id="cd05233">
    <property type="entry name" value="SDR_c"/>
    <property type="match status" value="1"/>
</dbReference>
<dbReference type="AlphaFoldDB" id="A0AAT9HN68"/>
<feature type="region of interest" description="Disordered" evidence="1">
    <location>
        <begin position="348"/>
        <end position="383"/>
    </location>
</feature>
<feature type="compositionally biased region" description="Basic and acidic residues" evidence="1">
    <location>
        <begin position="348"/>
        <end position="359"/>
    </location>
</feature>
<feature type="region of interest" description="Disordered" evidence="1">
    <location>
        <begin position="263"/>
        <end position="319"/>
    </location>
</feature>
<reference evidence="2" key="2">
    <citation type="submission" date="2024-07" db="EMBL/GenBank/DDBJ databases">
        <title>Streptomyces haneummycinica sp. nov., a new antibiotic-producing actinobacterium isolated from marine sediment.</title>
        <authorList>
            <person name="Uemura M."/>
            <person name="Hamada M."/>
            <person name="Hirano S."/>
            <person name="Kobayashi K."/>
            <person name="Ohshiro T."/>
            <person name="Kobayashi T."/>
            <person name="Terahara T."/>
        </authorList>
    </citation>
    <scope>NUCLEOTIDE SEQUENCE</scope>
    <source>
        <strain evidence="2">KM77-8</strain>
    </source>
</reference>
<dbReference type="Pfam" id="PF00106">
    <property type="entry name" value="adh_short"/>
    <property type="match status" value="2"/>
</dbReference>
<name>A0AAT9HN68_9ACTN</name>
<feature type="compositionally biased region" description="Gly residues" evidence="1">
    <location>
        <begin position="365"/>
        <end position="378"/>
    </location>
</feature>
<evidence type="ECO:0000313" key="2">
    <source>
        <dbReference type="EMBL" id="BFO18904.1"/>
    </source>
</evidence>
<dbReference type="SUPFAM" id="SSF51735">
    <property type="entry name" value="NAD(P)-binding Rossmann-fold domains"/>
    <property type="match status" value="2"/>
</dbReference>